<keyword evidence="1" id="KW-0460">Magnesium</keyword>
<feature type="domain" description="PPM-type phosphatase" evidence="3">
    <location>
        <begin position="402"/>
        <end position="643"/>
    </location>
</feature>
<comment type="catalytic activity">
    <reaction evidence="1">
        <text>O-phospho-L-threonyl-[protein] + H2O = L-threonyl-[protein] + phosphate</text>
        <dbReference type="Rhea" id="RHEA:47004"/>
        <dbReference type="Rhea" id="RHEA-COMP:11060"/>
        <dbReference type="Rhea" id="RHEA-COMP:11605"/>
        <dbReference type="ChEBI" id="CHEBI:15377"/>
        <dbReference type="ChEBI" id="CHEBI:30013"/>
        <dbReference type="ChEBI" id="CHEBI:43474"/>
        <dbReference type="ChEBI" id="CHEBI:61977"/>
        <dbReference type="EC" id="3.1.3.16"/>
    </reaction>
</comment>
<dbReference type="SUPFAM" id="SSF81606">
    <property type="entry name" value="PP2C-like"/>
    <property type="match status" value="1"/>
</dbReference>
<keyword evidence="1" id="KW-0904">Protein phosphatase</keyword>
<dbReference type="Proteomes" id="UP001177003">
    <property type="component" value="Chromosome 5"/>
</dbReference>
<protein>
    <recommendedName>
        <fullName evidence="1">Protein phosphatase</fullName>
        <ecNumber evidence="1">3.1.3.16</ecNumber>
    </recommendedName>
</protein>
<sequence>MNESLKDVESTLDTTECTAQPETEDQLVSIKPERIQASDIEVMDVKQPYAEDELDKVETEDTSKSDTEDIIPPATIHITDVELTSAANEDVNEELQDMNINGITLIDEMPTSDSLGAEPLDEATMEVLTTKGMDVKDQPVEDELQQVSLVMPVTFIEESEPIIEQEVSHPQSTPLEFKPIMQVSDIELQDTMSLNSDDGILQVIDETVDPLVSVKLETMDELLEVETKDTTESDAKDSMCPETMHTSDIELTEVANGDLVEGLQEVNTGNSDENDVSYVMPVEAVIKEEEKQPCSTPAELKHSIQVSDIEVQDTKGQSLDDVILQIIEEDAGENYIKDVEQSLHQLEAQLVQDEGVLNHNMLEQCAEIDALGSSMLLEQGAFGSQLEAERIEEIYLTGYILSSGAALLKHPFKALTGGDDAYFLSSSKWLGVASGVSQWSFEGTDPGIYAQELMKTCEEIVSVSDTISNVPMTNPVELLCRGVEETNMSGSSNIMIANFNGQALHVANIGDTGFLIIRHGAVYKKSSPLLHEFHFALQVENLDDPLQLVEEHIIEVEEGDIVVSATDGLFDNLYEQEIAMVVSKSLQAGMKPEEVARVLATRAQEVGVSAFVRSPFSDAAQAAGYTGYSGGKPDNVAVIVSLVEKISTS</sequence>
<feature type="compositionally biased region" description="Polar residues" evidence="2">
    <location>
        <begin position="11"/>
        <end position="21"/>
    </location>
</feature>
<dbReference type="Gene3D" id="3.60.40.10">
    <property type="entry name" value="PPM-type phosphatase domain"/>
    <property type="match status" value="1"/>
</dbReference>
<evidence type="ECO:0000256" key="2">
    <source>
        <dbReference type="SAM" id="MobiDB-lite"/>
    </source>
</evidence>
<keyword evidence="5" id="KW-1185">Reference proteome</keyword>
<dbReference type="PANTHER" id="PTHR12320">
    <property type="entry name" value="PROTEIN PHOSPHATASE 2C"/>
    <property type="match status" value="1"/>
</dbReference>
<dbReference type="PROSITE" id="PS51746">
    <property type="entry name" value="PPM_2"/>
    <property type="match status" value="1"/>
</dbReference>
<dbReference type="GO" id="GO:0046872">
    <property type="term" value="F:metal ion binding"/>
    <property type="evidence" value="ECO:0007669"/>
    <property type="project" value="UniProtKB-UniRule"/>
</dbReference>
<feature type="compositionally biased region" description="Basic and acidic residues" evidence="2">
    <location>
        <begin position="56"/>
        <end position="67"/>
    </location>
</feature>
<dbReference type="GO" id="GO:0009507">
    <property type="term" value="C:chloroplast"/>
    <property type="evidence" value="ECO:0007669"/>
    <property type="project" value="TreeGrafter"/>
</dbReference>
<dbReference type="GO" id="GO:0004722">
    <property type="term" value="F:protein serine/threonine phosphatase activity"/>
    <property type="evidence" value="ECO:0007669"/>
    <property type="project" value="UniProtKB-EC"/>
</dbReference>
<keyword evidence="1" id="KW-0378">Hydrolase</keyword>
<dbReference type="InterPro" id="IPR036457">
    <property type="entry name" value="PPM-type-like_dom_sf"/>
</dbReference>
<dbReference type="InterPro" id="IPR001932">
    <property type="entry name" value="PPM-type_phosphatase-like_dom"/>
</dbReference>
<evidence type="ECO:0000313" key="4">
    <source>
        <dbReference type="EMBL" id="CAI9287083.1"/>
    </source>
</evidence>
<comment type="cofactor">
    <cofactor evidence="1">
        <name>Mn(2+)</name>
        <dbReference type="ChEBI" id="CHEBI:29035"/>
    </cofactor>
</comment>
<keyword evidence="1" id="KW-0464">Manganese</keyword>
<dbReference type="EMBL" id="OX465081">
    <property type="protein sequence ID" value="CAI9287083.1"/>
    <property type="molecule type" value="Genomic_DNA"/>
</dbReference>
<gene>
    <name evidence="4" type="ORF">LSALG_LOCUS26471</name>
</gene>
<keyword evidence="1" id="KW-0479">Metal-binding</keyword>
<dbReference type="InterPro" id="IPR039123">
    <property type="entry name" value="PPTC7"/>
</dbReference>
<dbReference type="EC" id="3.1.3.16" evidence="1"/>
<reference evidence="4" key="1">
    <citation type="submission" date="2023-04" db="EMBL/GenBank/DDBJ databases">
        <authorList>
            <person name="Vijverberg K."/>
            <person name="Xiong W."/>
            <person name="Schranz E."/>
        </authorList>
    </citation>
    <scope>NUCLEOTIDE SEQUENCE</scope>
</reference>
<dbReference type="Pfam" id="PF00481">
    <property type="entry name" value="PP2C"/>
    <property type="match status" value="1"/>
</dbReference>
<accession>A0AA36E919</accession>
<evidence type="ECO:0000313" key="5">
    <source>
        <dbReference type="Proteomes" id="UP001177003"/>
    </source>
</evidence>
<organism evidence="4 5">
    <name type="scientific">Lactuca saligna</name>
    <name type="common">Willowleaf lettuce</name>
    <dbReference type="NCBI Taxonomy" id="75948"/>
    <lineage>
        <taxon>Eukaryota</taxon>
        <taxon>Viridiplantae</taxon>
        <taxon>Streptophyta</taxon>
        <taxon>Embryophyta</taxon>
        <taxon>Tracheophyta</taxon>
        <taxon>Spermatophyta</taxon>
        <taxon>Magnoliopsida</taxon>
        <taxon>eudicotyledons</taxon>
        <taxon>Gunneridae</taxon>
        <taxon>Pentapetalae</taxon>
        <taxon>asterids</taxon>
        <taxon>campanulids</taxon>
        <taxon>Asterales</taxon>
        <taxon>Asteraceae</taxon>
        <taxon>Cichorioideae</taxon>
        <taxon>Cichorieae</taxon>
        <taxon>Lactucinae</taxon>
        <taxon>Lactuca</taxon>
    </lineage>
</organism>
<evidence type="ECO:0000256" key="1">
    <source>
        <dbReference type="RuleBase" id="RU366020"/>
    </source>
</evidence>
<evidence type="ECO:0000259" key="3">
    <source>
        <dbReference type="PROSITE" id="PS51746"/>
    </source>
</evidence>
<comment type="cofactor">
    <cofactor evidence="1">
        <name>Mg(2+)</name>
        <dbReference type="ChEBI" id="CHEBI:18420"/>
    </cofactor>
</comment>
<name>A0AA36E919_LACSI</name>
<comment type="catalytic activity">
    <reaction evidence="1">
        <text>O-phospho-L-seryl-[protein] + H2O = L-seryl-[protein] + phosphate</text>
        <dbReference type="Rhea" id="RHEA:20629"/>
        <dbReference type="Rhea" id="RHEA-COMP:9863"/>
        <dbReference type="Rhea" id="RHEA-COMP:11604"/>
        <dbReference type="ChEBI" id="CHEBI:15377"/>
        <dbReference type="ChEBI" id="CHEBI:29999"/>
        <dbReference type="ChEBI" id="CHEBI:43474"/>
        <dbReference type="ChEBI" id="CHEBI:83421"/>
        <dbReference type="EC" id="3.1.3.16"/>
    </reaction>
</comment>
<dbReference type="PANTHER" id="PTHR12320:SF1">
    <property type="entry name" value="PROTEIN PHOSPHATASE PTC7 HOMOLOG"/>
    <property type="match status" value="1"/>
</dbReference>
<feature type="region of interest" description="Disordered" evidence="2">
    <location>
        <begin position="1"/>
        <end position="68"/>
    </location>
</feature>
<dbReference type="AlphaFoldDB" id="A0AA36E919"/>
<comment type="similarity">
    <text evidence="1">Belongs to the PP2C family.</text>
</comment>
<proteinExistence type="inferred from homology"/>